<evidence type="ECO:0000313" key="1">
    <source>
        <dbReference type="EMBL" id="AXV08676.1"/>
    </source>
</evidence>
<organism evidence="1 2">
    <name type="scientific">Euzebya pacifica</name>
    <dbReference type="NCBI Taxonomy" id="1608957"/>
    <lineage>
        <taxon>Bacteria</taxon>
        <taxon>Bacillati</taxon>
        <taxon>Actinomycetota</taxon>
        <taxon>Nitriliruptoria</taxon>
        <taxon>Euzebyales</taxon>
    </lineage>
</organism>
<gene>
    <name evidence="1" type="ORF">DVS28_a4007</name>
</gene>
<dbReference type="Proteomes" id="UP000264006">
    <property type="component" value="Chromosome"/>
</dbReference>
<reference evidence="1 2" key="1">
    <citation type="submission" date="2018-09" db="EMBL/GenBank/DDBJ databases">
        <title>Complete genome sequence of Euzebya sp. DY32-46 isolated from seawater of Pacific Ocean.</title>
        <authorList>
            <person name="Xu L."/>
            <person name="Wu Y.-H."/>
            <person name="Xu X.-W."/>
        </authorList>
    </citation>
    <scope>NUCLEOTIDE SEQUENCE [LARGE SCALE GENOMIC DNA]</scope>
    <source>
        <strain evidence="1 2">DY32-46</strain>
    </source>
</reference>
<name>A0A346Y2H9_9ACTN</name>
<protein>
    <submittedName>
        <fullName evidence="1">Uncharacterized protein</fullName>
    </submittedName>
</protein>
<keyword evidence="2" id="KW-1185">Reference proteome</keyword>
<proteinExistence type="predicted"/>
<sequence>MSPRWHATNQATLYFYFTDLTSDPMPLSVGRDGPEPWP</sequence>
<dbReference type="EMBL" id="CP031165">
    <property type="protein sequence ID" value="AXV08676.1"/>
    <property type="molecule type" value="Genomic_DNA"/>
</dbReference>
<dbReference type="AlphaFoldDB" id="A0A346Y2H9"/>
<accession>A0A346Y2H9</accession>
<dbReference type="KEGG" id="euz:DVS28_a4007"/>
<evidence type="ECO:0000313" key="2">
    <source>
        <dbReference type="Proteomes" id="UP000264006"/>
    </source>
</evidence>